<proteinExistence type="inferred from homology"/>
<evidence type="ECO:0000256" key="1">
    <source>
        <dbReference type="ARBA" id="ARBA00004123"/>
    </source>
</evidence>
<dbReference type="FunFam" id="3.40.50.300:FF:000239">
    <property type="entry name" value="Meiotic recombination protein DMC1"/>
    <property type="match status" value="1"/>
</dbReference>
<dbReference type="InterPro" id="IPR012936">
    <property type="entry name" value="Erv_C"/>
</dbReference>
<comment type="subunit">
    <text evidence="10">Double stacked ring-shaped homooctamer. Interacts with BRCA2. Interacts with the MND1-PSMC3IP heterodimer. Interacts with RAD51AP1; the interaction is direct and stimulates DMC1-mediated homologous recombination.</text>
</comment>
<evidence type="ECO:0000313" key="17">
    <source>
        <dbReference type="Proteomes" id="UP001142055"/>
    </source>
</evidence>
<dbReference type="Pfam" id="PF08423">
    <property type="entry name" value="Rad51"/>
    <property type="match status" value="1"/>
</dbReference>
<dbReference type="EMBL" id="JAPWDV010000003">
    <property type="protein sequence ID" value="KAJ6217565.1"/>
    <property type="molecule type" value="Genomic_DNA"/>
</dbReference>
<evidence type="ECO:0000256" key="8">
    <source>
        <dbReference type="ARBA" id="ARBA00023306"/>
    </source>
</evidence>
<keyword evidence="6" id="KW-0539">Nucleus</keyword>
<keyword evidence="8" id="KW-0131">Cell cycle</keyword>
<gene>
    <name evidence="16" type="ORF">RDWZM_008722</name>
</gene>
<keyword evidence="3 12" id="KW-0547">Nucleotide-binding</keyword>
<dbReference type="InterPro" id="IPR011940">
    <property type="entry name" value="Dmc1"/>
</dbReference>
<dbReference type="GO" id="GO:0007131">
    <property type="term" value="P:reciprocal meiotic recombination"/>
    <property type="evidence" value="ECO:0007669"/>
    <property type="project" value="InterPro"/>
</dbReference>
<keyword evidence="13" id="KW-0472">Membrane</keyword>
<keyword evidence="13" id="KW-0812">Transmembrane</keyword>
<comment type="function">
    <text evidence="9">Participates in meiotic recombination, specifically in homologous strand assimilation, which is required for the resolution of meiotic double-strand breaks.</text>
</comment>
<dbReference type="AlphaFoldDB" id="A0A9Q0M560"/>
<dbReference type="GO" id="GO:0000150">
    <property type="term" value="F:DNA strand exchange activity"/>
    <property type="evidence" value="ECO:0007669"/>
    <property type="project" value="InterPro"/>
</dbReference>
<dbReference type="SUPFAM" id="SSF47794">
    <property type="entry name" value="Rad51 N-terminal domain-like"/>
    <property type="match status" value="1"/>
</dbReference>
<dbReference type="GO" id="GO:0070192">
    <property type="term" value="P:chromosome organization involved in meiotic cell cycle"/>
    <property type="evidence" value="ECO:0007669"/>
    <property type="project" value="TreeGrafter"/>
</dbReference>
<dbReference type="InterPro" id="IPR013632">
    <property type="entry name" value="Rad51_C"/>
</dbReference>
<dbReference type="InterPro" id="IPR010995">
    <property type="entry name" value="DNA_repair_Rad51/TF_NusA_a-hlx"/>
</dbReference>
<protein>
    <recommendedName>
        <fullName evidence="11">Meiotic recombination protein DMC1/LIM15 homolog</fullName>
    </recommendedName>
</protein>
<feature type="transmembrane region" description="Helical" evidence="13">
    <location>
        <begin position="592"/>
        <end position="614"/>
    </location>
</feature>
<dbReference type="GO" id="GO:0033116">
    <property type="term" value="C:endoplasmic reticulum-Golgi intermediate compartment membrane"/>
    <property type="evidence" value="ECO:0007669"/>
    <property type="project" value="UniProtKB-SubCell"/>
</dbReference>
<keyword evidence="5" id="KW-0238">DNA-binding</keyword>
<dbReference type="NCBIfam" id="TIGR02238">
    <property type="entry name" value="recomb_DMC1"/>
    <property type="match status" value="1"/>
</dbReference>
<evidence type="ECO:0000256" key="12">
    <source>
        <dbReference type="RuleBase" id="RU003422"/>
    </source>
</evidence>
<dbReference type="GO" id="GO:0140664">
    <property type="term" value="F:ATP-dependent DNA damage sensor activity"/>
    <property type="evidence" value="ECO:0007669"/>
    <property type="project" value="InterPro"/>
</dbReference>
<evidence type="ECO:0000256" key="4">
    <source>
        <dbReference type="ARBA" id="ARBA00022840"/>
    </source>
</evidence>
<keyword evidence="13" id="KW-1133">Transmembrane helix</keyword>
<evidence type="ECO:0000256" key="7">
    <source>
        <dbReference type="ARBA" id="ARBA00023254"/>
    </source>
</evidence>
<dbReference type="PANTHER" id="PTHR22942">
    <property type="entry name" value="RECA/RAD51/RADA DNA STRAND-PAIRING FAMILY MEMBER"/>
    <property type="match status" value="1"/>
</dbReference>
<organism evidence="16 17">
    <name type="scientific">Blomia tropicalis</name>
    <name type="common">Mite</name>
    <dbReference type="NCBI Taxonomy" id="40697"/>
    <lineage>
        <taxon>Eukaryota</taxon>
        <taxon>Metazoa</taxon>
        <taxon>Ecdysozoa</taxon>
        <taxon>Arthropoda</taxon>
        <taxon>Chelicerata</taxon>
        <taxon>Arachnida</taxon>
        <taxon>Acari</taxon>
        <taxon>Acariformes</taxon>
        <taxon>Sarcoptiformes</taxon>
        <taxon>Astigmata</taxon>
        <taxon>Glycyphagoidea</taxon>
        <taxon>Echimyopodidae</taxon>
        <taxon>Blomia</taxon>
    </lineage>
</organism>
<evidence type="ECO:0000256" key="9">
    <source>
        <dbReference type="ARBA" id="ARBA00056818"/>
    </source>
</evidence>
<name>A0A9Q0M560_BLOTA</name>
<dbReference type="SUPFAM" id="SSF52540">
    <property type="entry name" value="P-loop containing nucleoside triphosphate hydrolases"/>
    <property type="match status" value="1"/>
</dbReference>
<accession>A0A9Q0M560</accession>
<dbReference type="GO" id="GO:0003697">
    <property type="term" value="F:single-stranded DNA binding"/>
    <property type="evidence" value="ECO:0007669"/>
    <property type="project" value="TreeGrafter"/>
</dbReference>
<evidence type="ECO:0000259" key="14">
    <source>
        <dbReference type="PROSITE" id="PS50162"/>
    </source>
</evidence>
<evidence type="ECO:0000256" key="10">
    <source>
        <dbReference type="ARBA" id="ARBA00064395"/>
    </source>
</evidence>
<comment type="subcellular location">
    <subcellularLocation>
        <location evidence="1">Nucleus</location>
    </subcellularLocation>
</comment>
<evidence type="ECO:0000259" key="15">
    <source>
        <dbReference type="PROSITE" id="PS50163"/>
    </source>
</evidence>
<dbReference type="GO" id="GO:0000794">
    <property type="term" value="C:condensed nuclear chromosome"/>
    <property type="evidence" value="ECO:0007669"/>
    <property type="project" value="TreeGrafter"/>
</dbReference>
<dbReference type="GO" id="GO:0042148">
    <property type="term" value="P:DNA strand invasion"/>
    <property type="evidence" value="ECO:0007669"/>
    <property type="project" value="TreeGrafter"/>
</dbReference>
<dbReference type="GO" id="GO:0000730">
    <property type="term" value="P:DNA recombinase assembly"/>
    <property type="evidence" value="ECO:0007669"/>
    <property type="project" value="TreeGrafter"/>
</dbReference>
<dbReference type="NCBIfam" id="NF003301">
    <property type="entry name" value="PRK04301.1"/>
    <property type="match status" value="1"/>
</dbReference>
<comment type="caution">
    <text evidence="16">The sequence shown here is derived from an EMBL/GenBank/DDBJ whole genome shotgun (WGS) entry which is preliminary data.</text>
</comment>
<dbReference type="InterPro" id="IPR003593">
    <property type="entry name" value="AAA+_ATPase"/>
</dbReference>
<keyword evidence="4 12" id="KW-0067">ATP-binding</keyword>
<dbReference type="InterPro" id="IPR027417">
    <property type="entry name" value="P-loop_NTPase"/>
</dbReference>
<keyword evidence="7" id="KW-0469">Meiosis</keyword>
<sequence>MSLQLERSQSTFSGESSFIQDVELLQNHGINALDIKKLKAAGICTIKGINMCMKSKLVQIKGLSEMKVDKIKEAASKLNNDFAFLTATQVLEKRKCVFKVSTGSSEFDTLIGGGIESMAITEVFGEFRTGKTQMSHTLCVTCQVPTTNYSGGKAIFIDTEQTFRPDRIRQIAERFDLEVDTVLENVLYIRAYTSEHQYEILDAVAAKFHEESGQFKLLVVDSVMALFRVDYSGRGELANRQQKLAQFLSRLQKIAEEYNVAVFITNQMTADPGATMSFQADPKKPIGGHILAHASTVRLNLKKGRGENRVVKVYDSPDLPENEATFSISMGGIMDTDFDKKLNINVDITVATPCQNVGADIMDSTNKHGLYTYGKLKETNTNFKLSSSQQYRWDMIRQYNAFIREEHHKIHRLIWKPGFLQNPIATDDHDDSIRSFSDINFHVSRGEQTDSCRFHGTISVNKLSGNFHISAGKYLPLPIGHAHVSMIGSENAVNFSHRIEKLSFGNNVPFIVNTLDGIEKITTSNAQLYQYFLKVVLTDVATSTYQTELYQYSVTERDLVINHDAGAHGVPGIYFKYEIEGLKVTIREDQVAWWQFIVQLCAILGGILAMSGLINQVFTYIFDIITCKYIGEIDIVN</sequence>
<reference evidence="16" key="1">
    <citation type="submission" date="2022-12" db="EMBL/GenBank/DDBJ databases">
        <title>Genome assemblies of Blomia tropicalis.</title>
        <authorList>
            <person name="Cui Y."/>
        </authorList>
    </citation>
    <scope>NUCLEOTIDE SEQUENCE</scope>
    <source>
        <tissue evidence="16">Adult mites</tissue>
    </source>
</reference>
<evidence type="ECO:0000256" key="5">
    <source>
        <dbReference type="ARBA" id="ARBA00023125"/>
    </source>
</evidence>
<dbReference type="Gene3D" id="1.10.150.20">
    <property type="entry name" value="5' to 3' exonuclease, C-terminal subdomain"/>
    <property type="match status" value="1"/>
</dbReference>
<dbReference type="SMART" id="SM00382">
    <property type="entry name" value="AAA"/>
    <property type="match status" value="1"/>
</dbReference>
<dbReference type="InterPro" id="IPR020587">
    <property type="entry name" value="RecA_monomer-monomer_interface"/>
</dbReference>
<dbReference type="PROSITE" id="PS50162">
    <property type="entry name" value="RECA_2"/>
    <property type="match status" value="1"/>
</dbReference>
<evidence type="ECO:0000256" key="11">
    <source>
        <dbReference type="ARBA" id="ARBA00071838"/>
    </source>
</evidence>
<dbReference type="GO" id="GO:0006312">
    <property type="term" value="P:mitotic recombination"/>
    <property type="evidence" value="ECO:0007669"/>
    <property type="project" value="TreeGrafter"/>
</dbReference>
<dbReference type="GO" id="GO:0005524">
    <property type="term" value="F:ATP binding"/>
    <property type="evidence" value="ECO:0007669"/>
    <property type="project" value="UniProtKB-KW"/>
</dbReference>
<dbReference type="Gene3D" id="3.40.50.300">
    <property type="entry name" value="P-loop containing nucleotide triphosphate hydrolases"/>
    <property type="match status" value="1"/>
</dbReference>
<evidence type="ECO:0000256" key="3">
    <source>
        <dbReference type="ARBA" id="ARBA00022741"/>
    </source>
</evidence>
<evidence type="ECO:0000256" key="6">
    <source>
        <dbReference type="ARBA" id="ARBA00023242"/>
    </source>
</evidence>
<keyword evidence="17" id="KW-1185">Reference proteome</keyword>
<dbReference type="PROSITE" id="PS50163">
    <property type="entry name" value="RECA_3"/>
    <property type="match status" value="1"/>
</dbReference>
<evidence type="ECO:0000256" key="13">
    <source>
        <dbReference type="SAM" id="Phobius"/>
    </source>
</evidence>
<feature type="domain" description="RecA family profile 2" evidence="15">
    <location>
        <begin position="275"/>
        <end position="335"/>
    </location>
</feature>
<dbReference type="CDD" id="cd19514">
    <property type="entry name" value="DMC1"/>
    <property type="match status" value="1"/>
</dbReference>
<evidence type="ECO:0000313" key="16">
    <source>
        <dbReference type="EMBL" id="KAJ6217565.1"/>
    </source>
</evidence>
<dbReference type="GO" id="GO:0003690">
    <property type="term" value="F:double-stranded DNA binding"/>
    <property type="evidence" value="ECO:0007669"/>
    <property type="project" value="TreeGrafter"/>
</dbReference>
<evidence type="ECO:0000256" key="2">
    <source>
        <dbReference type="ARBA" id="ARBA00008897"/>
    </source>
</evidence>
<dbReference type="InterPro" id="IPR020588">
    <property type="entry name" value="RecA_ATP-bd"/>
</dbReference>
<dbReference type="Proteomes" id="UP001142055">
    <property type="component" value="Chromosome 3"/>
</dbReference>
<comment type="similarity">
    <text evidence="2">Belongs to the RecA family. DMC1 subfamily.</text>
</comment>
<dbReference type="Pfam" id="PF07970">
    <property type="entry name" value="COPIIcoated_ERV"/>
    <property type="match status" value="1"/>
</dbReference>
<dbReference type="FunFam" id="1.10.150.20:FF:000032">
    <property type="entry name" value="meiotic recombination protein DMC1/LIM15 homolog"/>
    <property type="match status" value="1"/>
</dbReference>
<dbReference type="PANTHER" id="PTHR22942:SF30">
    <property type="entry name" value="MEIOTIC RECOMBINATION PROTEIN DMC1_LIM15 HOMOLOG"/>
    <property type="match status" value="1"/>
</dbReference>
<feature type="domain" description="RecA family profile 1" evidence="14">
    <location>
        <begin position="96"/>
        <end position="268"/>
    </location>
</feature>